<feature type="coiled-coil region" evidence="1">
    <location>
        <begin position="18"/>
        <end position="55"/>
    </location>
</feature>
<feature type="non-terminal residue" evidence="2">
    <location>
        <position position="1"/>
    </location>
</feature>
<accession>A0ABN7WTU3</accession>
<sequence length="96" mass="11201">LQNGLIQHYAITRRNQPIEANQQSVSNHSERNIELEAENAELRKENTEIPNFRRKISEFDGERAELMCGIAETLKMIKEERARRAIENAKLKARIQ</sequence>
<dbReference type="Proteomes" id="UP000789901">
    <property type="component" value="Unassembled WGS sequence"/>
</dbReference>
<organism evidence="2 3">
    <name type="scientific">Gigaspora margarita</name>
    <dbReference type="NCBI Taxonomy" id="4874"/>
    <lineage>
        <taxon>Eukaryota</taxon>
        <taxon>Fungi</taxon>
        <taxon>Fungi incertae sedis</taxon>
        <taxon>Mucoromycota</taxon>
        <taxon>Glomeromycotina</taxon>
        <taxon>Glomeromycetes</taxon>
        <taxon>Diversisporales</taxon>
        <taxon>Gigasporaceae</taxon>
        <taxon>Gigaspora</taxon>
    </lineage>
</organism>
<evidence type="ECO:0000313" key="2">
    <source>
        <dbReference type="EMBL" id="CAG8840733.1"/>
    </source>
</evidence>
<name>A0ABN7WTU3_GIGMA</name>
<evidence type="ECO:0000313" key="3">
    <source>
        <dbReference type="Proteomes" id="UP000789901"/>
    </source>
</evidence>
<protein>
    <submittedName>
        <fullName evidence="2">28376_t:CDS:1</fullName>
    </submittedName>
</protein>
<keyword evidence="3" id="KW-1185">Reference proteome</keyword>
<reference evidence="2 3" key="1">
    <citation type="submission" date="2021-06" db="EMBL/GenBank/DDBJ databases">
        <authorList>
            <person name="Kallberg Y."/>
            <person name="Tangrot J."/>
            <person name="Rosling A."/>
        </authorList>
    </citation>
    <scope>NUCLEOTIDE SEQUENCE [LARGE SCALE GENOMIC DNA]</scope>
    <source>
        <strain evidence="2 3">120-4 pot B 10/14</strain>
    </source>
</reference>
<comment type="caution">
    <text evidence="2">The sequence shown here is derived from an EMBL/GenBank/DDBJ whole genome shotgun (WGS) entry which is preliminary data.</text>
</comment>
<evidence type="ECO:0000256" key="1">
    <source>
        <dbReference type="SAM" id="Coils"/>
    </source>
</evidence>
<proteinExistence type="predicted"/>
<keyword evidence="1" id="KW-0175">Coiled coil</keyword>
<dbReference type="EMBL" id="CAJVQB010063546">
    <property type="protein sequence ID" value="CAG8840733.1"/>
    <property type="molecule type" value="Genomic_DNA"/>
</dbReference>
<gene>
    <name evidence="2" type="ORF">GMARGA_LOCUS35048</name>
</gene>